<dbReference type="Proteomes" id="UP000541735">
    <property type="component" value="Unassembled WGS sequence"/>
</dbReference>
<dbReference type="SMART" id="SM00470">
    <property type="entry name" value="ParB"/>
    <property type="match status" value="1"/>
</dbReference>
<reference evidence="3 4" key="1">
    <citation type="submission" date="2020-03" db="EMBL/GenBank/DDBJ databases">
        <title>Soil Listeria distribution.</title>
        <authorList>
            <person name="Liao J."/>
            <person name="Wiedmann M."/>
        </authorList>
    </citation>
    <scope>NUCLEOTIDE SEQUENCE [LARGE SCALE GENOMIC DNA]</scope>
    <source>
        <strain evidence="3 4">FSL L7-0259</strain>
    </source>
</reference>
<accession>A0A7X0Z8D3</accession>
<sequence length="182" mass="20966">MKMVKKKTIEMPVLNTRLVAATKVIANDYNPNKVAPPEFDLLVLSIKEDGMTQPIVTYYDETNDVYIVVDGFHRYRACTEVFHLEELPIVTINQSLSNRMASTVRHNRARGTHQIQSMADLVLKLSRNGWKDVEICKHLGMEMEEVIKLKQATGLREAFSSHEFSQSWEEFEARYYPGEANE</sequence>
<proteinExistence type="predicted"/>
<dbReference type="AlphaFoldDB" id="A0A7X0Z8D3"/>
<evidence type="ECO:0000313" key="2">
    <source>
        <dbReference type="EMBL" id="MBC2177734.1"/>
    </source>
</evidence>
<dbReference type="Gene3D" id="3.90.1530.10">
    <property type="entry name" value="Conserved hypothetical protein from pyrococcus furiosus pfu- 392566-001, ParB domain"/>
    <property type="match status" value="1"/>
</dbReference>
<protein>
    <submittedName>
        <fullName evidence="3">ParB N-terminal domain-containing protein</fullName>
    </submittedName>
</protein>
<feature type="domain" description="ParB-like N-terminal" evidence="1">
    <location>
        <begin position="17"/>
        <end position="108"/>
    </location>
</feature>
<evidence type="ECO:0000259" key="1">
    <source>
        <dbReference type="SMART" id="SM00470"/>
    </source>
</evidence>
<dbReference type="EMBL" id="JAARYD010000007">
    <property type="protein sequence ID" value="MBC2177845.1"/>
    <property type="molecule type" value="Genomic_DNA"/>
</dbReference>
<dbReference type="PANTHER" id="PTHR30083">
    <property type="entry name" value="TRANSCRIPTIONAL REGULATOR-RELATED"/>
    <property type="match status" value="1"/>
</dbReference>
<dbReference type="EMBL" id="JAARYD010000007">
    <property type="protein sequence ID" value="MBC2177734.1"/>
    <property type="molecule type" value="Genomic_DNA"/>
</dbReference>
<comment type="caution">
    <text evidence="3">The sequence shown here is derived from an EMBL/GenBank/DDBJ whole genome shotgun (WGS) entry which is preliminary data.</text>
</comment>
<dbReference type="GO" id="GO:0071453">
    <property type="term" value="P:cellular response to oxygen levels"/>
    <property type="evidence" value="ECO:0007669"/>
    <property type="project" value="TreeGrafter"/>
</dbReference>
<dbReference type="InterPro" id="IPR003115">
    <property type="entry name" value="ParB_N"/>
</dbReference>
<evidence type="ECO:0000313" key="3">
    <source>
        <dbReference type="EMBL" id="MBC2177845.1"/>
    </source>
</evidence>
<dbReference type="InterPro" id="IPR036086">
    <property type="entry name" value="ParB/Sulfiredoxin_sf"/>
</dbReference>
<dbReference type="Pfam" id="PF02195">
    <property type="entry name" value="ParB_N"/>
    <property type="match status" value="1"/>
</dbReference>
<dbReference type="PANTHER" id="PTHR30083:SF1">
    <property type="entry name" value="TRANSCRIPTIONAL REGULATOR"/>
    <property type="match status" value="1"/>
</dbReference>
<evidence type="ECO:0000313" key="4">
    <source>
        <dbReference type="Proteomes" id="UP000541735"/>
    </source>
</evidence>
<name>A0A7X0Z8D3_9LIST</name>
<dbReference type="SUPFAM" id="SSF110849">
    <property type="entry name" value="ParB/Sulfiredoxin"/>
    <property type="match status" value="1"/>
</dbReference>
<dbReference type="CDD" id="cd16397">
    <property type="entry name" value="IbrB_like"/>
    <property type="match status" value="1"/>
</dbReference>
<organism evidence="3 4">
    <name type="scientific">Listeria booriae</name>
    <dbReference type="NCBI Taxonomy" id="1552123"/>
    <lineage>
        <taxon>Bacteria</taxon>
        <taxon>Bacillati</taxon>
        <taxon>Bacillota</taxon>
        <taxon>Bacilli</taxon>
        <taxon>Bacillales</taxon>
        <taxon>Listeriaceae</taxon>
        <taxon>Listeria</taxon>
    </lineage>
</organism>
<gene>
    <name evidence="2" type="ORF">HCB27_13955</name>
    <name evidence="3" type="ORF">HCB27_14540</name>
</gene>